<dbReference type="InterPro" id="IPR042099">
    <property type="entry name" value="ANL_N_sf"/>
</dbReference>
<proteinExistence type="predicted"/>
<dbReference type="EMBL" id="DSUT01000143">
    <property type="protein sequence ID" value="HGK28625.1"/>
    <property type="molecule type" value="Genomic_DNA"/>
</dbReference>
<accession>A0A7C4CBR2</accession>
<dbReference type="Pfam" id="PF16177">
    <property type="entry name" value="ACAS_N"/>
    <property type="match status" value="1"/>
</dbReference>
<dbReference type="Gene3D" id="3.40.50.12780">
    <property type="entry name" value="N-terminal domain of ligase-like"/>
    <property type="match status" value="1"/>
</dbReference>
<reference evidence="2" key="1">
    <citation type="journal article" date="2020" name="mSystems">
        <title>Genome- and Community-Level Interaction Insights into Carbon Utilization and Element Cycling Functions of Hydrothermarchaeota in Hydrothermal Sediment.</title>
        <authorList>
            <person name="Zhou Z."/>
            <person name="Liu Y."/>
            <person name="Xu W."/>
            <person name="Pan J."/>
            <person name="Luo Z.H."/>
            <person name="Li M."/>
        </authorList>
    </citation>
    <scope>NUCLEOTIDE SEQUENCE [LARGE SCALE GENOMIC DNA]</scope>
    <source>
        <strain evidence="2">SpSt-488</strain>
    </source>
</reference>
<feature type="domain" description="Acetyl-coenzyme A synthetase N-terminal" evidence="1">
    <location>
        <begin position="37"/>
        <end position="83"/>
    </location>
</feature>
<dbReference type="SUPFAM" id="SSF56801">
    <property type="entry name" value="Acetyl-CoA synthetase-like"/>
    <property type="match status" value="1"/>
</dbReference>
<dbReference type="InterPro" id="IPR032387">
    <property type="entry name" value="ACAS_N"/>
</dbReference>
<evidence type="ECO:0000259" key="1">
    <source>
        <dbReference type="Pfam" id="PF16177"/>
    </source>
</evidence>
<sequence>MAEELFHPPQELVEKANITAFMKKHGLADLDALLKRAEDISWYWAEMAKELEWFKPWDKVLDESAAPFFKWFTGAKFNIVHNCLDRHMKTSVKDKVAYIYHPEPVDAKVERWTYADLYREVNKLANAMKRLGIKNMSAPPSMRCASASENSSRTASLCGKRSARASSAW</sequence>
<dbReference type="PANTHER" id="PTHR24095">
    <property type="entry name" value="ACETYL-COENZYME A SYNTHETASE"/>
    <property type="match status" value="1"/>
</dbReference>
<dbReference type="PANTHER" id="PTHR24095:SF14">
    <property type="entry name" value="ACETYL-COENZYME A SYNTHETASE 1"/>
    <property type="match status" value="1"/>
</dbReference>
<organism evidence="2">
    <name type="scientific">candidate division WOR-3 bacterium</name>
    <dbReference type="NCBI Taxonomy" id="2052148"/>
    <lineage>
        <taxon>Bacteria</taxon>
        <taxon>Bacteria division WOR-3</taxon>
    </lineage>
</organism>
<dbReference type="AlphaFoldDB" id="A0A7C4CBR2"/>
<dbReference type="GO" id="GO:0003987">
    <property type="term" value="F:acetate-CoA ligase activity"/>
    <property type="evidence" value="ECO:0007669"/>
    <property type="project" value="TreeGrafter"/>
</dbReference>
<protein>
    <recommendedName>
        <fullName evidence="1">Acetyl-coenzyme A synthetase N-terminal domain-containing protein</fullName>
    </recommendedName>
</protein>
<evidence type="ECO:0000313" key="2">
    <source>
        <dbReference type="EMBL" id="HGK28625.1"/>
    </source>
</evidence>
<name>A0A7C4CBR2_UNCW3</name>
<gene>
    <name evidence="2" type="ORF">ENS41_06680</name>
</gene>
<comment type="caution">
    <text evidence="2">The sequence shown here is derived from an EMBL/GenBank/DDBJ whole genome shotgun (WGS) entry which is preliminary data.</text>
</comment>
<dbReference type="GO" id="GO:0006085">
    <property type="term" value="P:acetyl-CoA biosynthetic process"/>
    <property type="evidence" value="ECO:0007669"/>
    <property type="project" value="TreeGrafter"/>
</dbReference>